<protein>
    <submittedName>
        <fullName evidence="1">Uncharacterized protein</fullName>
    </submittedName>
</protein>
<accession>A0A379PR33</accession>
<dbReference type="AlphaFoldDB" id="A0A379PR33"/>
<proteinExistence type="predicted"/>
<name>A0A379PR33_9NOCA</name>
<evidence type="ECO:0000313" key="1">
    <source>
        <dbReference type="EMBL" id="SUF09237.1"/>
    </source>
</evidence>
<keyword evidence="2" id="KW-1185">Reference proteome</keyword>
<gene>
    <name evidence="1" type="ORF">NCTC13296_04435</name>
</gene>
<dbReference type="Proteomes" id="UP000254569">
    <property type="component" value="Unassembled WGS sequence"/>
</dbReference>
<reference evidence="1 2" key="1">
    <citation type="submission" date="2018-06" db="EMBL/GenBank/DDBJ databases">
        <authorList>
            <consortium name="Pathogen Informatics"/>
            <person name="Doyle S."/>
        </authorList>
    </citation>
    <scope>NUCLEOTIDE SEQUENCE [LARGE SCALE GENOMIC DNA]</scope>
    <source>
        <strain evidence="1 2">NCTC13296</strain>
    </source>
</reference>
<organism evidence="1 2">
    <name type="scientific">Rhodococcus gordoniae</name>
    <dbReference type="NCBI Taxonomy" id="223392"/>
    <lineage>
        <taxon>Bacteria</taxon>
        <taxon>Bacillati</taxon>
        <taxon>Actinomycetota</taxon>
        <taxon>Actinomycetes</taxon>
        <taxon>Mycobacteriales</taxon>
        <taxon>Nocardiaceae</taxon>
        <taxon>Rhodococcus</taxon>
    </lineage>
</organism>
<dbReference type="RefSeq" id="WP_157100849.1">
    <property type="nucleotide sequence ID" value="NZ_LPZN01000021.1"/>
</dbReference>
<evidence type="ECO:0000313" key="2">
    <source>
        <dbReference type="Proteomes" id="UP000254569"/>
    </source>
</evidence>
<sequence>MPTEAGDPEDLDPDELFALLEIDGAMVMVVDTDWNGINYYGFAPVETDK</sequence>
<dbReference type="EMBL" id="UGVI01000003">
    <property type="protein sequence ID" value="SUF09237.1"/>
    <property type="molecule type" value="Genomic_DNA"/>
</dbReference>